<reference evidence="1 2" key="1">
    <citation type="submission" date="2019-03" db="EMBL/GenBank/DDBJ databases">
        <authorList>
            <person name="Kim H."/>
            <person name="Yu S.-M."/>
        </authorList>
    </citation>
    <scope>NUCLEOTIDE SEQUENCE [LARGE SCALE GENOMIC DNA]</scope>
    <source>
        <strain evidence="1 2">NBC122</strain>
    </source>
</reference>
<keyword evidence="2" id="KW-1185">Reference proteome</keyword>
<evidence type="ECO:0008006" key="3">
    <source>
        <dbReference type="Google" id="ProtNLM"/>
    </source>
</evidence>
<accession>A0A4P6ZFE1</accession>
<sequence>MNLQYINDSQGNPTGVFIPIEDWKKLEKKYQINDNSDLFQLSDLQKKNLDERIKSDKKDFIPARKALDKLRQKHGL</sequence>
<dbReference type="RefSeq" id="WP_133439776.1">
    <property type="nucleotide sequence ID" value="NZ_CP037954.1"/>
</dbReference>
<protein>
    <recommendedName>
        <fullName evidence="3">Addiction module component</fullName>
    </recommendedName>
</protein>
<organism evidence="1 2">
    <name type="scientific">Chryseobacterium salivictor</name>
    <dbReference type="NCBI Taxonomy" id="2547600"/>
    <lineage>
        <taxon>Bacteria</taxon>
        <taxon>Pseudomonadati</taxon>
        <taxon>Bacteroidota</taxon>
        <taxon>Flavobacteriia</taxon>
        <taxon>Flavobacteriales</taxon>
        <taxon>Weeksellaceae</taxon>
        <taxon>Chryseobacterium group</taxon>
        <taxon>Chryseobacterium</taxon>
    </lineage>
</organism>
<gene>
    <name evidence="1" type="ORF">NBC122_01518</name>
</gene>
<name>A0A4P6ZFE1_9FLAO</name>
<dbReference type="OrthoDB" id="798979at2"/>
<dbReference type="AlphaFoldDB" id="A0A4P6ZFE1"/>
<dbReference type="EMBL" id="CP037954">
    <property type="protein sequence ID" value="QBO58333.1"/>
    <property type="molecule type" value="Genomic_DNA"/>
</dbReference>
<proteinExistence type="predicted"/>
<evidence type="ECO:0000313" key="1">
    <source>
        <dbReference type="EMBL" id="QBO58333.1"/>
    </source>
</evidence>
<dbReference type="KEGG" id="csal:NBC122_01518"/>
<evidence type="ECO:0000313" key="2">
    <source>
        <dbReference type="Proteomes" id="UP000294419"/>
    </source>
</evidence>
<dbReference type="Proteomes" id="UP000294419">
    <property type="component" value="Chromosome"/>
</dbReference>